<sequence length="207" mass="23118">MQQPGSVIYVSFGSIAVKSEQQLEQLALGLEGSGQPFLWVLRLDIAEGKAAILPEGFEERTKKRALFVRWAPQAKVLAHASVGLFLTHSGWNSTLESMSMGVPVVGFPYFGDQFLNCRFAKEVWKIGLDFEDVDLDDRKVVMKEEVEGVVRRMMRTPEGKKMRDKVLRLKESAAKAVLPGGSSFLNLNTFVKDMTMSKGLQSKNETM</sequence>
<dbReference type="PROSITE" id="PS00375">
    <property type="entry name" value="UDPGT"/>
    <property type="match status" value="1"/>
</dbReference>
<protein>
    <submittedName>
        <fullName evidence="4">Uncharacterized protein</fullName>
    </submittedName>
</protein>
<keyword evidence="3" id="KW-0328">Glycosyltransferase</keyword>
<dbReference type="InterPro" id="IPR002213">
    <property type="entry name" value="UDP_glucos_trans"/>
</dbReference>
<evidence type="ECO:0000256" key="3">
    <source>
        <dbReference type="RuleBase" id="RU003718"/>
    </source>
</evidence>
<organism evidence="4">
    <name type="scientific">Picea sitchensis</name>
    <name type="common">Sitka spruce</name>
    <name type="synonym">Pinus sitchensis</name>
    <dbReference type="NCBI Taxonomy" id="3332"/>
    <lineage>
        <taxon>Eukaryota</taxon>
        <taxon>Viridiplantae</taxon>
        <taxon>Streptophyta</taxon>
        <taxon>Embryophyta</taxon>
        <taxon>Tracheophyta</taxon>
        <taxon>Spermatophyta</taxon>
        <taxon>Pinopsida</taxon>
        <taxon>Pinidae</taxon>
        <taxon>Conifers I</taxon>
        <taxon>Pinales</taxon>
        <taxon>Pinaceae</taxon>
        <taxon>Picea</taxon>
    </lineage>
</organism>
<dbReference type="CDD" id="cd03784">
    <property type="entry name" value="GT1_Gtf-like"/>
    <property type="match status" value="1"/>
</dbReference>
<reference evidence="4" key="1">
    <citation type="journal article" date="2008" name="BMC Genomics">
        <title>A conifer genomics resource of 200,000 spruce (Picea spp.) ESTs and 6,464 high-quality, sequence-finished full-length cDNAs for Sitka spruce (Picea sitchensis).</title>
        <authorList>
            <person name="Ralph S.G."/>
            <person name="Chun H.J."/>
            <person name="Kolosova N."/>
            <person name="Cooper D."/>
            <person name="Oddy C."/>
            <person name="Ritland C.E."/>
            <person name="Kirkpatrick R."/>
            <person name="Moore R."/>
            <person name="Barber S."/>
            <person name="Holt R.A."/>
            <person name="Jones S.J."/>
            <person name="Marra M.A."/>
            <person name="Douglas C.J."/>
            <person name="Ritland K."/>
            <person name="Bohlmann J."/>
        </authorList>
    </citation>
    <scope>NUCLEOTIDE SEQUENCE</scope>
    <source>
        <tissue evidence="4">Green portion of the leader tissue</tissue>
    </source>
</reference>
<evidence type="ECO:0000256" key="2">
    <source>
        <dbReference type="ARBA" id="ARBA00022679"/>
    </source>
</evidence>
<dbReference type="FunFam" id="3.40.50.2000:FF:000060">
    <property type="entry name" value="Glycosyltransferase"/>
    <property type="match status" value="1"/>
</dbReference>
<comment type="similarity">
    <text evidence="1 3">Belongs to the UDP-glycosyltransferase family.</text>
</comment>
<dbReference type="EMBL" id="EF086489">
    <property type="protein sequence ID" value="ABK25749.1"/>
    <property type="molecule type" value="mRNA"/>
</dbReference>
<dbReference type="Gene3D" id="3.40.50.2000">
    <property type="entry name" value="Glycogen Phosphorylase B"/>
    <property type="match status" value="1"/>
</dbReference>
<dbReference type="PANTHER" id="PTHR48045">
    <property type="entry name" value="UDP-GLYCOSYLTRANSFERASE 72B1"/>
    <property type="match status" value="1"/>
</dbReference>
<dbReference type="CAZy" id="GT1">
    <property type="family name" value="Glycosyltransferase Family 1"/>
</dbReference>
<name>A9NYN8_PICSI</name>
<dbReference type="PANTHER" id="PTHR48045:SF31">
    <property type="entry name" value="UDP-GLYCOSYLTRANSFERASE 76B1-LIKE"/>
    <property type="match status" value="1"/>
</dbReference>
<dbReference type="AlphaFoldDB" id="A9NYN8"/>
<dbReference type="SUPFAM" id="SSF53756">
    <property type="entry name" value="UDP-Glycosyltransferase/glycogen phosphorylase"/>
    <property type="match status" value="1"/>
</dbReference>
<dbReference type="Pfam" id="PF00201">
    <property type="entry name" value="UDPGT"/>
    <property type="match status" value="1"/>
</dbReference>
<proteinExistence type="evidence at transcript level"/>
<evidence type="ECO:0000256" key="1">
    <source>
        <dbReference type="ARBA" id="ARBA00009995"/>
    </source>
</evidence>
<keyword evidence="2 3" id="KW-0808">Transferase</keyword>
<evidence type="ECO:0000313" key="4">
    <source>
        <dbReference type="EMBL" id="ABK25749.1"/>
    </source>
</evidence>
<accession>A9NYN8</accession>
<dbReference type="GO" id="GO:0008194">
    <property type="term" value="F:UDP-glycosyltransferase activity"/>
    <property type="evidence" value="ECO:0007669"/>
    <property type="project" value="InterPro"/>
</dbReference>
<dbReference type="InterPro" id="IPR035595">
    <property type="entry name" value="UDP_glycos_trans_CS"/>
</dbReference>